<dbReference type="RefSeq" id="WP_015950322.1">
    <property type="nucleotide sequence ID" value="NC_011757.1"/>
</dbReference>
<dbReference type="Proteomes" id="UP000002385">
    <property type="component" value="Chromosome"/>
</dbReference>
<dbReference type="HOGENOM" id="CLU_670507_0_0_5"/>
<dbReference type="AlphaFoldDB" id="B7KTH6"/>
<reference evidence="2" key="1">
    <citation type="submission" date="2008-12" db="EMBL/GenBank/DDBJ databases">
        <title>Complete sequence of chromosome of Methylobacterium chloromethanicum CM4.</title>
        <authorList>
            <consortium name="US DOE Joint Genome Institute"/>
            <person name="Lucas S."/>
            <person name="Copeland A."/>
            <person name="Lapidus A."/>
            <person name="Glavina del Rio T."/>
            <person name="Dalin E."/>
            <person name="Tice H."/>
            <person name="Bruce D."/>
            <person name="Goodwin L."/>
            <person name="Pitluck S."/>
            <person name="Chertkov O."/>
            <person name="Brettin T."/>
            <person name="Detter J.C."/>
            <person name="Han C."/>
            <person name="Larimer F."/>
            <person name="Land M."/>
            <person name="Hauser L."/>
            <person name="Kyrpides N."/>
            <person name="Mikhailova N."/>
            <person name="Marx C."/>
            <person name="Richardson P."/>
        </authorList>
    </citation>
    <scope>NUCLEOTIDE SEQUENCE [LARGE SCALE GENOMIC DNA]</scope>
    <source>
        <strain evidence="2">CM4 / NCIMB 13688</strain>
    </source>
</reference>
<organism evidence="1 2">
    <name type="scientific">Methylorubrum extorquens (strain CM4 / NCIMB 13688)</name>
    <name type="common">Methylobacterium extorquens</name>
    <dbReference type="NCBI Taxonomy" id="440085"/>
    <lineage>
        <taxon>Bacteria</taxon>
        <taxon>Pseudomonadati</taxon>
        <taxon>Pseudomonadota</taxon>
        <taxon>Alphaproteobacteria</taxon>
        <taxon>Hyphomicrobiales</taxon>
        <taxon>Methylobacteriaceae</taxon>
        <taxon>Methylorubrum</taxon>
    </lineage>
</organism>
<proteinExistence type="predicted"/>
<dbReference type="EMBL" id="CP001298">
    <property type="protein sequence ID" value="ACK82503.1"/>
    <property type="molecule type" value="Genomic_DNA"/>
</dbReference>
<gene>
    <name evidence="1" type="ordered locus">Mchl_1639</name>
</gene>
<dbReference type="KEGG" id="mch:Mchl_1639"/>
<sequence>MTSLQQGAIGAETKTAGQTMVLLPLDDPNRPLNDSGLPSVMIRAGGDAFHRLKRDHSLAADSCSLAVGIYRAMTEAHAREIATLSPRTDGAGAAAGEVERVTLADCPIGLFLASSGALCLKTEYRNNEGRIDAYIVESGEFFWGGSPHSIPSQRRQMVTPVPLEQIADAIHLTFKKMVYASPAPAAGQAGAGPDSLRALIRSVAAENKSPSQDPAGERIAGYRHFNDGIKRLEEALLRRLDALASHPAGQSTGPGEEAIEAAISASEVEFFAELRRQKEISGHIQNLESIGRNQDANGICRKAVDGGIAALKALAARPVAPEAQGAWQDISTAEKKSRPSIIVETEVTAHGRTDKVEFIAHWAEDLSGEEQPPFRGWFYATGYGFAQLPGVPKRWRPLPASPASSGQGGR</sequence>
<evidence type="ECO:0000313" key="1">
    <source>
        <dbReference type="EMBL" id="ACK82503.1"/>
    </source>
</evidence>
<name>B7KTH6_METC4</name>
<reference evidence="1 2" key="2">
    <citation type="journal article" date="2012" name="J. Bacteriol.">
        <title>Complete genome sequences of six strains of the genus Methylobacterium.</title>
        <authorList>
            <person name="Marx C.J."/>
            <person name="Bringel F."/>
            <person name="Chistoserdova L."/>
            <person name="Moulin L."/>
            <person name="Farhan Ul Haque M."/>
            <person name="Fleischman D.E."/>
            <person name="Gruffaz C."/>
            <person name="Jourand P."/>
            <person name="Knief C."/>
            <person name="Lee M.C."/>
            <person name="Muller E.E."/>
            <person name="Nadalig T."/>
            <person name="Peyraud R."/>
            <person name="Roselli S."/>
            <person name="Russ L."/>
            <person name="Goodwin L.A."/>
            <person name="Ivanova N."/>
            <person name="Kyrpides N."/>
            <person name="Lajus A."/>
            <person name="Land M.L."/>
            <person name="Medigue C."/>
            <person name="Mikhailova N."/>
            <person name="Nolan M."/>
            <person name="Woyke T."/>
            <person name="Stolyar S."/>
            <person name="Vorholt J.A."/>
            <person name="Vuilleumier S."/>
        </authorList>
    </citation>
    <scope>NUCLEOTIDE SEQUENCE [LARGE SCALE GENOMIC DNA]</scope>
    <source>
        <strain evidence="2">CM4 / NCIMB 13688</strain>
    </source>
</reference>
<evidence type="ECO:0000313" key="2">
    <source>
        <dbReference type="Proteomes" id="UP000002385"/>
    </source>
</evidence>
<protein>
    <submittedName>
        <fullName evidence="1">Uncharacterized protein</fullName>
    </submittedName>
</protein>
<accession>B7KTH6</accession>